<dbReference type="OrthoDB" id="9762242at2"/>
<protein>
    <recommendedName>
        <fullName evidence="5">2-succinylbenzoate--CoA ligase</fullName>
        <ecNumber evidence="5">6.2.1.26</ecNumber>
    </recommendedName>
    <alternativeName>
        <fullName evidence="5">o-succinylbenzoyl-CoA synthetase</fullName>
        <shortName evidence="5">OSB-CoA synthetase</shortName>
    </alternativeName>
</protein>
<sequence length="484" mass="54049">MSANRNETPNWLKQRAFLTPNRLAIRYEGKNYSFLDLHQLVEKRARQLHQIDIKRGDTVGLLMKNSLEMVINIHALMYLGAVNVLLNTRLTAEELLWQINDANIKCVICDDELSVHFPGKKVMTLSELKLCDEKEAALDDSFILDDVATIMYTSGTTGKPKGVQQTFGNHWWSAIGSVLNLGLKDGDCWLLAVPLFHISGLSILMRSVIYGIGIVLHSSFSAKEANRAIKNEGVTIASVVTAMLNDMLQELGSDTYPKSFRCMLLGGGPAPRPILEQCREKEIPVFQTYGMTETCSQIATLAPEFCFSKLGSAGKPLFPAQIRIVADGRDCSPNEEGEIVVKGPNVTPGYLHRPDATNEAIRDGWFYTGDLGYLDEEGFLYVLDRRSDLIVSGGENIYPAEVEAVILSHPSVKDVGVVGKENKKWGKVPHAFVVRSEEVSEEELRQFCLKKLAKYKVPKGFTFVESLPRNASKKLLRRKLKEWL</sequence>
<evidence type="ECO:0000259" key="7">
    <source>
        <dbReference type="Pfam" id="PF13193"/>
    </source>
</evidence>
<feature type="domain" description="AMP-dependent synthetase/ligase" evidence="6">
    <location>
        <begin position="14"/>
        <end position="351"/>
    </location>
</feature>
<comment type="function">
    <text evidence="5">Converts 2-succinylbenzoate (OSB) to 2-succinylbenzoyl-CoA (OSB-CoA).</text>
</comment>
<evidence type="ECO:0000313" key="8">
    <source>
        <dbReference type="EMBL" id="KZN97692.1"/>
    </source>
</evidence>
<dbReference type="HAMAP" id="MF_00731">
    <property type="entry name" value="MenE"/>
    <property type="match status" value="1"/>
</dbReference>
<dbReference type="InterPro" id="IPR042099">
    <property type="entry name" value="ANL_N_sf"/>
</dbReference>
<dbReference type="Gene3D" id="3.30.300.30">
    <property type="match status" value="1"/>
</dbReference>
<dbReference type="SUPFAM" id="SSF56801">
    <property type="entry name" value="Acetyl-CoA synthetase-like"/>
    <property type="match status" value="1"/>
</dbReference>
<reference evidence="8 9" key="1">
    <citation type="submission" date="2016-04" db="EMBL/GenBank/DDBJ databases">
        <title>Draft genome sequence of Aeribacillus pallidus 8m3 from petroleum reservoir.</title>
        <authorList>
            <person name="Poltaraus A.B."/>
            <person name="Nazina T.N."/>
            <person name="Tourova T.P."/>
            <person name="Malakho S.M."/>
            <person name="Korshunova A.V."/>
            <person name="Sokolova D.S."/>
        </authorList>
    </citation>
    <scope>NUCLEOTIDE SEQUENCE [LARGE SCALE GENOMIC DNA]</scope>
    <source>
        <strain evidence="8 9">8m3</strain>
    </source>
</reference>
<dbReference type="EC" id="6.2.1.26" evidence="5"/>
<proteinExistence type="inferred from homology"/>
<dbReference type="NCBIfam" id="NF002966">
    <property type="entry name" value="PRK03640.1"/>
    <property type="match status" value="1"/>
</dbReference>
<keyword evidence="1 5" id="KW-0474">Menaquinone biosynthesis</keyword>
<dbReference type="PANTHER" id="PTHR43767">
    <property type="entry name" value="LONG-CHAIN-FATTY-ACID--COA LIGASE"/>
    <property type="match status" value="1"/>
</dbReference>
<dbReference type="Pfam" id="PF13193">
    <property type="entry name" value="AMP-binding_C"/>
    <property type="match status" value="1"/>
</dbReference>
<dbReference type="CDD" id="cd05912">
    <property type="entry name" value="OSB_CoA_lg"/>
    <property type="match status" value="1"/>
</dbReference>
<dbReference type="InterPro" id="IPR010192">
    <property type="entry name" value="MenE"/>
</dbReference>
<name>A0A165Z105_9BACI</name>
<dbReference type="STRING" id="33936.AZI98_01705"/>
<gene>
    <name evidence="5" type="primary">menE</name>
    <name evidence="8" type="ORF">AZI98_01705</name>
</gene>
<evidence type="ECO:0000256" key="2">
    <source>
        <dbReference type="ARBA" id="ARBA00022598"/>
    </source>
</evidence>
<dbReference type="UniPathway" id="UPA00079"/>
<dbReference type="RefSeq" id="WP_063386562.1">
    <property type="nucleotide sequence ID" value="NZ_LWBR01000006.1"/>
</dbReference>
<dbReference type="InterPro" id="IPR050237">
    <property type="entry name" value="ATP-dep_AMP-bd_enzyme"/>
</dbReference>
<dbReference type="InterPro" id="IPR000873">
    <property type="entry name" value="AMP-dep_synth/lig_dom"/>
</dbReference>
<comment type="catalytic activity">
    <reaction evidence="5">
        <text>2-succinylbenzoate + ATP + CoA = 2-succinylbenzoyl-CoA + AMP + diphosphate</text>
        <dbReference type="Rhea" id="RHEA:17009"/>
        <dbReference type="ChEBI" id="CHEBI:18325"/>
        <dbReference type="ChEBI" id="CHEBI:30616"/>
        <dbReference type="ChEBI" id="CHEBI:33019"/>
        <dbReference type="ChEBI" id="CHEBI:57287"/>
        <dbReference type="ChEBI" id="CHEBI:57364"/>
        <dbReference type="ChEBI" id="CHEBI:456215"/>
        <dbReference type="EC" id="6.2.1.26"/>
    </reaction>
</comment>
<dbReference type="Pfam" id="PF00501">
    <property type="entry name" value="AMP-binding"/>
    <property type="match status" value="1"/>
</dbReference>
<dbReference type="Proteomes" id="UP000076476">
    <property type="component" value="Unassembled WGS sequence"/>
</dbReference>
<keyword evidence="9" id="KW-1185">Reference proteome</keyword>
<dbReference type="Gene3D" id="3.40.50.12780">
    <property type="entry name" value="N-terminal domain of ligase-like"/>
    <property type="match status" value="1"/>
</dbReference>
<evidence type="ECO:0000313" key="9">
    <source>
        <dbReference type="Proteomes" id="UP000076476"/>
    </source>
</evidence>
<dbReference type="GO" id="GO:0008756">
    <property type="term" value="F:o-succinylbenzoate-CoA ligase activity"/>
    <property type="evidence" value="ECO:0007669"/>
    <property type="project" value="UniProtKB-UniRule"/>
</dbReference>
<keyword evidence="3 5" id="KW-0547">Nucleotide-binding</keyword>
<feature type="domain" description="AMP-binding enzyme C-terminal" evidence="7">
    <location>
        <begin position="401"/>
        <end position="474"/>
    </location>
</feature>
<evidence type="ECO:0000259" key="6">
    <source>
        <dbReference type="Pfam" id="PF00501"/>
    </source>
</evidence>
<evidence type="ECO:0000256" key="3">
    <source>
        <dbReference type="ARBA" id="ARBA00022741"/>
    </source>
</evidence>
<organism evidence="8 9">
    <name type="scientific">Aeribacillus pallidus</name>
    <dbReference type="NCBI Taxonomy" id="33936"/>
    <lineage>
        <taxon>Bacteria</taxon>
        <taxon>Bacillati</taxon>
        <taxon>Bacillota</taxon>
        <taxon>Bacilli</taxon>
        <taxon>Bacillales</taxon>
        <taxon>Bacillaceae</taxon>
        <taxon>Aeribacillus</taxon>
    </lineage>
</organism>
<evidence type="ECO:0000256" key="1">
    <source>
        <dbReference type="ARBA" id="ARBA00022428"/>
    </source>
</evidence>
<dbReference type="UniPathway" id="UPA01057">
    <property type="reaction ID" value="UER00166"/>
</dbReference>
<comment type="pathway">
    <text evidence="5">Quinol/quinone metabolism; 1,4-dihydroxy-2-naphthoate biosynthesis; 1,4-dihydroxy-2-naphthoate from chorismate: step 5/7.</text>
</comment>
<accession>A0A165Z105</accession>
<keyword evidence="4 5" id="KW-0067">ATP-binding</keyword>
<dbReference type="AlphaFoldDB" id="A0A165Z105"/>
<comment type="pathway">
    <text evidence="5">Quinol/quinone metabolism; menaquinone biosynthesis.</text>
</comment>
<dbReference type="PANTHER" id="PTHR43767:SF1">
    <property type="entry name" value="NONRIBOSOMAL PEPTIDE SYNTHASE PES1 (EUROFUNG)-RELATED"/>
    <property type="match status" value="1"/>
</dbReference>
<dbReference type="EMBL" id="LWBR01000006">
    <property type="protein sequence ID" value="KZN97692.1"/>
    <property type="molecule type" value="Genomic_DNA"/>
</dbReference>
<comment type="similarity">
    <text evidence="5">Belongs to the ATP-dependent AMP-binding enzyme family. MenE subfamily.</text>
</comment>
<dbReference type="GO" id="GO:0009234">
    <property type="term" value="P:menaquinone biosynthetic process"/>
    <property type="evidence" value="ECO:0007669"/>
    <property type="project" value="UniProtKB-UniRule"/>
</dbReference>
<dbReference type="InterPro" id="IPR045851">
    <property type="entry name" value="AMP-bd_C_sf"/>
</dbReference>
<dbReference type="FunFam" id="3.30.300.30:FF:000008">
    <property type="entry name" value="2,3-dihydroxybenzoate-AMP ligase"/>
    <property type="match status" value="1"/>
</dbReference>
<dbReference type="PROSITE" id="PS00455">
    <property type="entry name" value="AMP_BINDING"/>
    <property type="match status" value="1"/>
</dbReference>
<keyword evidence="2 5" id="KW-0436">Ligase</keyword>
<evidence type="ECO:0000256" key="4">
    <source>
        <dbReference type="ARBA" id="ARBA00022840"/>
    </source>
</evidence>
<dbReference type="InterPro" id="IPR025110">
    <property type="entry name" value="AMP-bd_C"/>
</dbReference>
<comment type="caution">
    <text evidence="8">The sequence shown here is derived from an EMBL/GenBank/DDBJ whole genome shotgun (WGS) entry which is preliminary data.</text>
</comment>
<dbReference type="NCBIfam" id="TIGR01923">
    <property type="entry name" value="menE"/>
    <property type="match status" value="1"/>
</dbReference>
<dbReference type="InterPro" id="IPR020845">
    <property type="entry name" value="AMP-binding_CS"/>
</dbReference>
<dbReference type="GO" id="GO:0005524">
    <property type="term" value="F:ATP binding"/>
    <property type="evidence" value="ECO:0007669"/>
    <property type="project" value="UniProtKB-KW"/>
</dbReference>
<evidence type="ECO:0000256" key="5">
    <source>
        <dbReference type="HAMAP-Rule" id="MF_00731"/>
    </source>
</evidence>